<feature type="transmembrane region" description="Helical" evidence="2">
    <location>
        <begin position="46"/>
        <end position="65"/>
    </location>
</feature>
<comment type="caution">
    <text evidence="3">The sequence shown here is derived from an EMBL/GenBank/DDBJ whole genome shotgun (WGS) entry which is preliminary data.</text>
</comment>
<keyword evidence="2" id="KW-1133">Transmembrane helix</keyword>
<proteinExistence type="predicted"/>
<protein>
    <submittedName>
        <fullName evidence="3">Uncharacterized protein</fullName>
    </submittedName>
</protein>
<organism evidence="3 4">
    <name type="scientific">Hibiscus sabdariffa</name>
    <name type="common">roselle</name>
    <dbReference type="NCBI Taxonomy" id="183260"/>
    <lineage>
        <taxon>Eukaryota</taxon>
        <taxon>Viridiplantae</taxon>
        <taxon>Streptophyta</taxon>
        <taxon>Embryophyta</taxon>
        <taxon>Tracheophyta</taxon>
        <taxon>Spermatophyta</taxon>
        <taxon>Magnoliopsida</taxon>
        <taxon>eudicotyledons</taxon>
        <taxon>Gunneridae</taxon>
        <taxon>Pentapetalae</taxon>
        <taxon>rosids</taxon>
        <taxon>malvids</taxon>
        <taxon>Malvales</taxon>
        <taxon>Malvaceae</taxon>
        <taxon>Malvoideae</taxon>
        <taxon>Hibiscus</taxon>
    </lineage>
</organism>
<name>A0ABR2AT09_9ROSI</name>
<gene>
    <name evidence="3" type="ORF">V6N12_063829</name>
</gene>
<evidence type="ECO:0000256" key="1">
    <source>
        <dbReference type="SAM" id="MobiDB-lite"/>
    </source>
</evidence>
<reference evidence="3 4" key="1">
    <citation type="journal article" date="2024" name="G3 (Bethesda)">
        <title>Genome assembly of Hibiscus sabdariffa L. provides insights into metabolisms of medicinal natural products.</title>
        <authorList>
            <person name="Kim T."/>
        </authorList>
    </citation>
    <scope>NUCLEOTIDE SEQUENCE [LARGE SCALE GENOMIC DNA]</scope>
    <source>
        <strain evidence="3">TK-2024</strain>
        <tissue evidence="3">Old leaves</tissue>
    </source>
</reference>
<dbReference type="EMBL" id="JBBPBM010000333">
    <property type="protein sequence ID" value="KAK8497048.1"/>
    <property type="molecule type" value="Genomic_DNA"/>
</dbReference>
<evidence type="ECO:0000313" key="3">
    <source>
        <dbReference type="EMBL" id="KAK8497048.1"/>
    </source>
</evidence>
<accession>A0ABR2AT09</accession>
<keyword evidence="2" id="KW-0812">Transmembrane</keyword>
<evidence type="ECO:0000313" key="4">
    <source>
        <dbReference type="Proteomes" id="UP001472677"/>
    </source>
</evidence>
<evidence type="ECO:0000256" key="2">
    <source>
        <dbReference type="SAM" id="Phobius"/>
    </source>
</evidence>
<dbReference type="Proteomes" id="UP001472677">
    <property type="component" value="Unassembled WGS sequence"/>
</dbReference>
<sequence>MADGGEEVEGARGGDTPSTKEAVKSLTTQALFVKTNKIIIPVSSDILSIGTTFFFGIFSFTFIHACTPLFSTAKAVHGVGKGVNCCVWFPGLCHENQSAKATSLKKPPGKEPRGFLIKAAKSANLSSKTVWVQYSLYLSTLHCTALPAVVHGLWVIGFERRQL</sequence>
<keyword evidence="4" id="KW-1185">Reference proteome</keyword>
<feature type="transmembrane region" description="Helical" evidence="2">
    <location>
        <begin position="134"/>
        <end position="156"/>
    </location>
</feature>
<keyword evidence="2" id="KW-0472">Membrane</keyword>
<feature type="region of interest" description="Disordered" evidence="1">
    <location>
        <begin position="1"/>
        <end position="20"/>
    </location>
</feature>